<proteinExistence type="predicted"/>
<name>A0A2U3EII5_PURLI</name>
<evidence type="ECO:0000313" key="1">
    <source>
        <dbReference type="EMBL" id="KAK4091449.1"/>
    </source>
</evidence>
<dbReference type="Proteomes" id="UP000245956">
    <property type="component" value="Unassembled WGS sequence"/>
</dbReference>
<reference evidence="1 4" key="4">
    <citation type="journal article" date="2024" name="Microbiol. Resour. Announc.">
        <title>Genome annotations for the ascomycete fungi Trichoderma harzianum, Trichoderma aggressivum, and Purpureocillium lilacinum.</title>
        <authorList>
            <person name="Beijen E.P.W."/>
            <person name="Ohm R.A."/>
        </authorList>
    </citation>
    <scope>NUCLEOTIDE SEQUENCE [LARGE SCALE GENOMIC DNA]</scope>
    <source>
        <strain evidence="1 4">CBS 150709</strain>
    </source>
</reference>
<reference evidence="2 3" key="2">
    <citation type="journal article" date="2016" name="Front. Microbiol.">
        <title>Genome and transcriptome sequences reveal the specific parasitism of the nematophagous Purpureocillium lilacinum 36-1.</title>
        <authorList>
            <person name="Xie J."/>
            <person name="Li S."/>
            <person name="Mo C."/>
            <person name="Xiao X."/>
            <person name="Peng D."/>
            <person name="Wang G."/>
            <person name="Xiao Y."/>
        </authorList>
    </citation>
    <scope>NUCLEOTIDE SEQUENCE [LARGE SCALE GENOMIC DNA]</scope>
    <source>
        <strain evidence="2 3">36-1</strain>
    </source>
</reference>
<evidence type="ECO:0000313" key="3">
    <source>
        <dbReference type="Proteomes" id="UP000245956"/>
    </source>
</evidence>
<dbReference type="EMBL" id="JAWRVI010000012">
    <property type="protein sequence ID" value="KAK4091449.1"/>
    <property type="molecule type" value="Genomic_DNA"/>
</dbReference>
<evidence type="ECO:0000313" key="2">
    <source>
        <dbReference type="EMBL" id="PWI74335.1"/>
    </source>
</evidence>
<dbReference type="Proteomes" id="UP001287286">
    <property type="component" value="Unassembled WGS sequence"/>
</dbReference>
<dbReference type="AlphaFoldDB" id="A0A2U3EII5"/>
<evidence type="ECO:0000313" key="4">
    <source>
        <dbReference type="Proteomes" id="UP001287286"/>
    </source>
</evidence>
<protein>
    <submittedName>
        <fullName evidence="2">Uncharacterized protein</fullName>
    </submittedName>
</protein>
<organism evidence="2 3">
    <name type="scientific">Purpureocillium lilacinum</name>
    <name type="common">Paecilomyces lilacinus</name>
    <dbReference type="NCBI Taxonomy" id="33203"/>
    <lineage>
        <taxon>Eukaryota</taxon>
        <taxon>Fungi</taxon>
        <taxon>Dikarya</taxon>
        <taxon>Ascomycota</taxon>
        <taxon>Pezizomycotina</taxon>
        <taxon>Sordariomycetes</taxon>
        <taxon>Hypocreomycetidae</taxon>
        <taxon>Hypocreales</taxon>
        <taxon>Ophiocordycipitaceae</taxon>
        <taxon>Purpureocillium</taxon>
    </lineage>
</organism>
<reference evidence="1" key="3">
    <citation type="submission" date="2023-11" db="EMBL/GenBank/DDBJ databases">
        <authorList>
            <person name="Beijen E."/>
            <person name="Ohm R.A."/>
        </authorList>
    </citation>
    <scope>NUCLEOTIDE SEQUENCE</scope>
    <source>
        <strain evidence="1">CBS 150709</strain>
    </source>
</reference>
<accession>A0A2U3EII5</accession>
<gene>
    <name evidence="2" type="ORF">PCL_07649</name>
    <name evidence="1" type="ORF">Purlil1_4463</name>
</gene>
<keyword evidence="4" id="KW-1185">Reference proteome</keyword>
<comment type="caution">
    <text evidence="2">The sequence shown here is derived from an EMBL/GenBank/DDBJ whole genome shotgun (WGS) entry which is preliminary data.</text>
</comment>
<dbReference type="EMBL" id="LCWV01000003">
    <property type="protein sequence ID" value="PWI74335.1"/>
    <property type="molecule type" value="Genomic_DNA"/>
</dbReference>
<reference evidence="2" key="1">
    <citation type="submission" date="2015-05" db="EMBL/GenBank/DDBJ databases">
        <authorList>
            <person name="Wang D.B."/>
            <person name="Wang M."/>
        </authorList>
    </citation>
    <scope>NUCLEOTIDE SEQUENCE</scope>
    <source>
        <strain evidence="2">36-1</strain>
    </source>
</reference>
<sequence>MPRHVRHVVRKTAHMEEPAMVCGGWAVMVDLLEFRRSDRLEVHDTPAHTLLPNRIVDLANHRVRTCLARHAAETLVRNVRVQLSNTPSRRLVACLLAWLRQVGFQKA</sequence>